<dbReference type="RefSeq" id="WP_159978405.1">
    <property type="nucleotide sequence ID" value="NZ_BLIV01000005.1"/>
</dbReference>
<evidence type="ECO:0000256" key="8">
    <source>
        <dbReference type="ARBA" id="ARBA00023239"/>
    </source>
</evidence>
<comment type="function">
    <text evidence="9">IGPS catalyzes the conversion of PRFAR and glutamine to IGP, AICAR and glutamate. The HisF subunit catalyzes the cyclization activity that produces IGP and AICAR from PRFAR using the ammonia provided by the HisH subunit.</text>
</comment>
<dbReference type="PANTHER" id="PTHR21235">
    <property type="entry name" value="IMIDAZOLE GLYCEROL PHOSPHATE SYNTHASE SUBUNIT HISF/H IGP SYNTHASE SUBUNIT HISF/H"/>
    <property type="match status" value="1"/>
</dbReference>
<evidence type="ECO:0000256" key="9">
    <source>
        <dbReference type="ARBA" id="ARBA00025475"/>
    </source>
</evidence>
<evidence type="ECO:0000256" key="2">
    <source>
        <dbReference type="ARBA" id="ARBA00009667"/>
    </source>
</evidence>
<dbReference type="EC" id="4.3.2.10" evidence="4"/>
<keyword evidence="8" id="KW-0456">Lyase</keyword>
<evidence type="ECO:0000256" key="6">
    <source>
        <dbReference type="ARBA" id="ARBA00022605"/>
    </source>
</evidence>
<comment type="pathway">
    <text evidence="1">Amino-acid biosynthesis; L-histidine biosynthesis; L-histidine from 5-phospho-alpha-D-ribose 1-diphosphate: step 5/9.</text>
</comment>
<dbReference type="AlphaFoldDB" id="A0A640VSQ6"/>
<dbReference type="EMBL" id="BLIV01000005">
    <property type="protein sequence ID" value="GFE51059.1"/>
    <property type="molecule type" value="Genomic_DNA"/>
</dbReference>
<evidence type="ECO:0000256" key="11">
    <source>
        <dbReference type="ARBA" id="ARBA00031409"/>
    </source>
</evidence>
<comment type="catalytic activity">
    <reaction evidence="13">
        <text>5-[(5-phospho-1-deoxy-D-ribulos-1-ylimino)methylamino]-1-(5-phospho-beta-D-ribosyl)imidazole-4-carboxamide + L-glutamine = D-erythro-1-(imidazol-4-yl)glycerol 3-phosphate + 5-amino-1-(5-phospho-beta-D-ribosyl)imidazole-4-carboxamide + L-glutamate + H(+)</text>
        <dbReference type="Rhea" id="RHEA:24793"/>
        <dbReference type="ChEBI" id="CHEBI:15378"/>
        <dbReference type="ChEBI" id="CHEBI:29985"/>
        <dbReference type="ChEBI" id="CHEBI:58278"/>
        <dbReference type="ChEBI" id="CHEBI:58359"/>
        <dbReference type="ChEBI" id="CHEBI:58475"/>
        <dbReference type="ChEBI" id="CHEBI:58525"/>
        <dbReference type="EC" id="4.3.2.10"/>
    </reaction>
</comment>
<evidence type="ECO:0000256" key="4">
    <source>
        <dbReference type="ARBA" id="ARBA00012809"/>
    </source>
</evidence>
<dbReference type="GO" id="GO:0016829">
    <property type="term" value="F:lyase activity"/>
    <property type="evidence" value="ECO:0007669"/>
    <property type="project" value="UniProtKB-KW"/>
</dbReference>
<protein>
    <recommendedName>
        <fullName evidence="5">Imidazole glycerol phosphate synthase subunit HisF</fullName>
        <ecNumber evidence="4">4.3.2.10</ecNumber>
    </recommendedName>
    <alternativeName>
        <fullName evidence="10">IGP synthase cyclase subunit</fullName>
    </alternativeName>
    <alternativeName>
        <fullName evidence="11">IGP synthase subunit HisF</fullName>
    </alternativeName>
    <alternativeName>
        <fullName evidence="12">ImGP synthase subunit HisF</fullName>
    </alternativeName>
</protein>
<evidence type="ECO:0000256" key="13">
    <source>
        <dbReference type="ARBA" id="ARBA00047838"/>
    </source>
</evidence>
<dbReference type="CDD" id="cd04731">
    <property type="entry name" value="HisF"/>
    <property type="match status" value="1"/>
</dbReference>
<evidence type="ECO:0000256" key="12">
    <source>
        <dbReference type="ARBA" id="ARBA00032401"/>
    </source>
</evidence>
<evidence type="ECO:0000256" key="14">
    <source>
        <dbReference type="RuleBase" id="RU003657"/>
    </source>
</evidence>
<evidence type="ECO:0000313" key="16">
    <source>
        <dbReference type="Proteomes" id="UP000436522"/>
    </source>
</evidence>
<evidence type="ECO:0000256" key="5">
    <source>
        <dbReference type="ARBA" id="ARBA00016318"/>
    </source>
</evidence>
<evidence type="ECO:0000256" key="3">
    <source>
        <dbReference type="ARBA" id="ARBA00011152"/>
    </source>
</evidence>
<dbReference type="InterPro" id="IPR004651">
    <property type="entry name" value="HisF"/>
</dbReference>
<dbReference type="UniPathway" id="UPA00031">
    <property type="reaction ID" value="UER00010"/>
</dbReference>
<evidence type="ECO:0000256" key="1">
    <source>
        <dbReference type="ARBA" id="ARBA00005091"/>
    </source>
</evidence>
<dbReference type="PANTHER" id="PTHR21235:SF2">
    <property type="entry name" value="IMIDAZOLE GLYCEROL PHOSPHATE SYNTHASE HISHF"/>
    <property type="match status" value="1"/>
</dbReference>
<dbReference type="GO" id="GO:0000105">
    <property type="term" value="P:L-histidine biosynthetic process"/>
    <property type="evidence" value="ECO:0007669"/>
    <property type="project" value="UniProtKB-UniPathway"/>
</dbReference>
<comment type="subunit">
    <text evidence="3">Heterodimer of HisH and HisF.</text>
</comment>
<keyword evidence="16" id="KW-1185">Reference proteome</keyword>
<dbReference type="OrthoDB" id="9781903at2"/>
<comment type="similarity">
    <text evidence="2 14">Belongs to the HisA/HisF family.</text>
</comment>
<keyword evidence="6 14" id="KW-0028">Amino-acid biosynthesis</keyword>
<dbReference type="InterPro" id="IPR013785">
    <property type="entry name" value="Aldolase_TIM"/>
</dbReference>
<dbReference type="Pfam" id="PF00977">
    <property type="entry name" value="His_biosynth"/>
    <property type="match status" value="1"/>
</dbReference>
<evidence type="ECO:0000256" key="10">
    <source>
        <dbReference type="ARBA" id="ARBA00030264"/>
    </source>
</evidence>
<dbReference type="InterPro" id="IPR011060">
    <property type="entry name" value="RibuloseP-bd_barrel"/>
</dbReference>
<organism evidence="15 16">
    <name type="scientific">Roseobacter cerasinus</name>
    <dbReference type="NCBI Taxonomy" id="2602289"/>
    <lineage>
        <taxon>Bacteria</taxon>
        <taxon>Pseudomonadati</taxon>
        <taxon>Pseudomonadota</taxon>
        <taxon>Alphaproteobacteria</taxon>
        <taxon>Rhodobacterales</taxon>
        <taxon>Roseobacteraceae</taxon>
        <taxon>Roseobacter</taxon>
    </lineage>
</organism>
<keyword evidence="7 14" id="KW-0368">Histidine biosynthesis</keyword>
<name>A0A640VSQ6_9RHOB</name>
<sequence>MRNVRLIARLDIKMNWLIKGVQMEGWRKVGPPDEFACKYAMGGADELLLMDAVASLYERNSLLDIVKRVATDVFVPMTVGGGVRSVEDAKVLLSSGADKVAINTAATRDPGLITALSDRFGAQATVVSIEAIRSGTDWLAMTDNGRNHTGRNVLDWAWEAEQAGAGEIVLTAIDKEGLGLGFDVELVRQVSERVSIPVVASGGLGSANHLKDLIKLTEVSGVAVAQALHWDVLELADLRDCLRSEDVFVRPIPKEDANQ</sequence>
<accession>A0A640VSQ6</accession>
<dbReference type="Gene3D" id="3.20.20.70">
    <property type="entry name" value="Aldolase class I"/>
    <property type="match status" value="1"/>
</dbReference>
<proteinExistence type="inferred from homology"/>
<dbReference type="InterPro" id="IPR050064">
    <property type="entry name" value="IGPS_HisA/HisF"/>
</dbReference>
<dbReference type="GO" id="GO:0000107">
    <property type="term" value="F:imidazoleglycerol-phosphate synthase activity"/>
    <property type="evidence" value="ECO:0007669"/>
    <property type="project" value="InterPro"/>
</dbReference>
<gene>
    <name evidence="15" type="primary">hisF_2</name>
    <name evidence="15" type="ORF">So717_28120</name>
</gene>
<reference evidence="15 16" key="1">
    <citation type="submission" date="2019-12" db="EMBL/GenBank/DDBJ databases">
        <title>Roseobacter cerasinus sp. nov., isolated from seawater around aquaculture.</title>
        <authorList>
            <person name="Muramatsu S."/>
            <person name="Takabe Y."/>
            <person name="Mori K."/>
            <person name="Takaichi S."/>
            <person name="Hanada S."/>
        </authorList>
    </citation>
    <scope>NUCLEOTIDE SEQUENCE [LARGE SCALE GENOMIC DNA]</scope>
    <source>
        <strain evidence="15 16">AI77</strain>
    </source>
</reference>
<comment type="caution">
    <text evidence="15">The sequence shown here is derived from an EMBL/GenBank/DDBJ whole genome shotgun (WGS) entry which is preliminary data.</text>
</comment>
<evidence type="ECO:0000313" key="15">
    <source>
        <dbReference type="EMBL" id="GFE51059.1"/>
    </source>
</evidence>
<evidence type="ECO:0000256" key="7">
    <source>
        <dbReference type="ARBA" id="ARBA00023102"/>
    </source>
</evidence>
<dbReference type="InterPro" id="IPR006062">
    <property type="entry name" value="His_biosynth"/>
</dbReference>
<dbReference type="Proteomes" id="UP000436522">
    <property type="component" value="Unassembled WGS sequence"/>
</dbReference>
<dbReference type="SUPFAM" id="SSF51366">
    <property type="entry name" value="Ribulose-phoshate binding barrel"/>
    <property type="match status" value="1"/>
</dbReference>